<dbReference type="OrthoDB" id="9843424at2"/>
<dbReference type="EMBL" id="SJPJ01000001">
    <property type="protein sequence ID" value="TWT78640.1"/>
    <property type="molecule type" value="Genomic_DNA"/>
</dbReference>
<reference evidence="2 3" key="1">
    <citation type="submission" date="2019-02" db="EMBL/GenBank/DDBJ databases">
        <title>Deep-cultivation of Planctomycetes and their phenomic and genomic characterization uncovers novel biology.</title>
        <authorList>
            <person name="Wiegand S."/>
            <person name="Jogler M."/>
            <person name="Boedeker C."/>
            <person name="Pinto D."/>
            <person name="Vollmers J."/>
            <person name="Rivas-Marin E."/>
            <person name="Kohn T."/>
            <person name="Peeters S.H."/>
            <person name="Heuer A."/>
            <person name="Rast P."/>
            <person name="Oberbeckmann S."/>
            <person name="Bunk B."/>
            <person name="Jeske O."/>
            <person name="Meyerdierks A."/>
            <person name="Storesund J.E."/>
            <person name="Kallscheuer N."/>
            <person name="Luecker S."/>
            <person name="Lage O.M."/>
            <person name="Pohl T."/>
            <person name="Merkel B.J."/>
            <person name="Hornburger P."/>
            <person name="Mueller R.-W."/>
            <person name="Bruemmer F."/>
            <person name="Labrenz M."/>
            <person name="Spormann A.M."/>
            <person name="Op Den Camp H."/>
            <person name="Overmann J."/>
            <person name="Amann R."/>
            <person name="Jetten M.S.M."/>
            <person name="Mascher T."/>
            <person name="Medema M.H."/>
            <person name="Devos D.P."/>
            <person name="Kaster A.-K."/>
            <person name="Ovreas L."/>
            <person name="Rohde M."/>
            <person name="Galperin M.Y."/>
            <person name="Jogler C."/>
        </authorList>
    </citation>
    <scope>NUCLEOTIDE SEQUENCE [LARGE SCALE GENOMIC DNA]</scope>
    <source>
        <strain evidence="2 3">CA13</strain>
    </source>
</reference>
<comment type="caution">
    <text evidence="2">The sequence shown here is derived from an EMBL/GenBank/DDBJ whole genome shotgun (WGS) entry which is preliminary data.</text>
</comment>
<feature type="signal peptide" evidence="1">
    <location>
        <begin position="1"/>
        <end position="21"/>
    </location>
</feature>
<evidence type="ECO:0000256" key="1">
    <source>
        <dbReference type="SAM" id="SignalP"/>
    </source>
</evidence>
<protein>
    <recommendedName>
        <fullName evidence="4">Flagellar basal body L-ring protein</fullName>
    </recommendedName>
</protein>
<feature type="chain" id="PRO_5023090577" description="Flagellar basal body L-ring protein" evidence="1">
    <location>
        <begin position="22"/>
        <end position="162"/>
    </location>
</feature>
<sequence length="162" mass="17903" precursor="true">MLKLLAPLLSFVTLLSGTVFAGEPHPPLKVGDLVHLDLIGDAARTYARVNRLSLDNAASPIPVLSMYTIVRSVEDDSTISIEHQRESVIDGKRYLCTMTGTFPANAIHHEPVLDLSPSATPTDSFDNTTKVLGHNLRLRITDFSVFPKLKLQRWQLVEELDG</sequence>
<dbReference type="Proteomes" id="UP000315010">
    <property type="component" value="Unassembled WGS sequence"/>
</dbReference>
<evidence type="ECO:0008006" key="4">
    <source>
        <dbReference type="Google" id="ProtNLM"/>
    </source>
</evidence>
<accession>A0A5C5YUY7</accession>
<keyword evidence="1" id="KW-0732">Signal</keyword>
<dbReference type="AlphaFoldDB" id="A0A5C5YUY7"/>
<evidence type="ECO:0000313" key="3">
    <source>
        <dbReference type="Proteomes" id="UP000315010"/>
    </source>
</evidence>
<organism evidence="2 3">
    <name type="scientific">Novipirellula herctigrandis</name>
    <dbReference type="NCBI Taxonomy" id="2527986"/>
    <lineage>
        <taxon>Bacteria</taxon>
        <taxon>Pseudomonadati</taxon>
        <taxon>Planctomycetota</taxon>
        <taxon>Planctomycetia</taxon>
        <taxon>Pirellulales</taxon>
        <taxon>Pirellulaceae</taxon>
        <taxon>Novipirellula</taxon>
    </lineage>
</organism>
<evidence type="ECO:0000313" key="2">
    <source>
        <dbReference type="EMBL" id="TWT78640.1"/>
    </source>
</evidence>
<gene>
    <name evidence="2" type="ORF">CA13_00360</name>
</gene>
<dbReference type="RefSeq" id="WP_146393667.1">
    <property type="nucleotide sequence ID" value="NZ_SJPJ01000001.1"/>
</dbReference>
<proteinExistence type="predicted"/>
<keyword evidence="3" id="KW-1185">Reference proteome</keyword>
<name>A0A5C5YUY7_9BACT</name>